<dbReference type="GO" id="GO:0017038">
    <property type="term" value="P:protein import"/>
    <property type="evidence" value="ECO:0007669"/>
    <property type="project" value="InterPro"/>
</dbReference>
<dbReference type="GO" id="GO:0043952">
    <property type="term" value="P:protein transport by the Sec complex"/>
    <property type="evidence" value="ECO:0007669"/>
    <property type="project" value="TreeGrafter"/>
</dbReference>
<dbReference type="InterPro" id="IPR001650">
    <property type="entry name" value="Helicase_C-like"/>
</dbReference>
<reference evidence="16 17" key="1">
    <citation type="journal article" date="2015" name="Genome Announc.">
        <title>Complete Genome Sequences for Two Strains of a Novel Fastidious, Partially Acid-Fast, Gram-Positive Corynebacterineae Bacterium, Derived from Human Clinical Samples.</title>
        <authorList>
            <person name="Nicholson A.C."/>
            <person name="Bell M."/>
            <person name="Humrighouse B.W."/>
            <person name="McQuiston J.R."/>
        </authorList>
    </citation>
    <scope>NUCLEOTIDE SEQUENCE [LARGE SCALE GENOMIC DNA]</scope>
    <source>
        <strain evidence="16 17">X1698</strain>
    </source>
</reference>
<evidence type="ECO:0000256" key="10">
    <source>
        <dbReference type="ARBA" id="ARBA00023010"/>
    </source>
</evidence>
<evidence type="ECO:0000256" key="11">
    <source>
        <dbReference type="ARBA" id="ARBA00023136"/>
    </source>
</evidence>
<dbReference type="SMART" id="SM00958">
    <property type="entry name" value="SecA_PP_bind"/>
    <property type="match status" value="1"/>
</dbReference>
<dbReference type="GO" id="GO:0005524">
    <property type="term" value="F:ATP binding"/>
    <property type="evidence" value="ECO:0007669"/>
    <property type="project" value="UniProtKB-UniRule"/>
</dbReference>
<dbReference type="Pfam" id="PF07516">
    <property type="entry name" value="SecA_SW"/>
    <property type="match status" value="1"/>
</dbReference>
<keyword evidence="10 12" id="KW-0811">Translocation</keyword>
<comment type="subcellular location">
    <subcellularLocation>
        <location evidence="12">Cell membrane</location>
        <topology evidence="12">Peripheral membrane protein</topology>
        <orientation evidence="12">Cytoplasmic side</orientation>
    </subcellularLocation>
    <subcellularLocation>
        <location evidence="12">Cytoplasm</location>
    </subcellularLocation>
    <subcellularLocation>
        <location evidence="1">Membrane</location>
        <topology evidence="1">Peripheral membrane protein</topology>
    </subcellularLocation>
    <text evidence="12">Distribution is 50-50.</text>
</comment>
<dbReference type="SMART" id="SM00957">
    <property type="entry name" value="SecA_DEAD"/>
    <property type="match status" value="1"/>
</dbReference>
<evidence type="ECO:0000259" key="15">
    <source>
        <dbReference type="PROSITE" id="PS51196"/>
    </source>
</evidence>
<proteinExistence type="inferred from homology"/>
<comment type="function">
    <text evidence="12">Part of the Sec protein translocase complex. Interacts with the SecYEG preprotein conducting channel. Has a central role in coupling the hydrolysis of ATP to the transfer of proteins into and across the cell membrane, serving as an ATP-driven molecular motor driving the stepwise translocation of polypeptide chains across the membrane.</text>
</comment>
<evidence type="ECO:0000256" key="5">
    <source>
        <dbReference type="ARBA" id="ARBA00022490"/>
    </source>
</evidence>
<dbReference type="EMBL" id="CP012390">
    <property type="protein sequence ID" value="ALE19513.1"/>
    <property type="molecule type" value="Genomic_DNA"/>
</dbReference>
<dbReference type="InterPro" id="IPR026389">
    <property type="entry name" value="SecA_Actinobact-type"/>
</dbReference>
<keyword evidence="3 12" id="KW-0813">Transport</keyword>
<keyword evidence="11 12" id="KW-0472">Membrane</keyword>
<dbReference type="Gene3D" id="3.40.50.300">
    <property type="entry name" value="P-loop containing nucleotide triphosphate hydrolases"/>
    <property type="match status" value="3"/>
</dbReference>
<feature type="binding site" evidence="12">
    <location>
        <position position="91"/>
    </location>
    <ligand>
        <name>ATP</name>
        <dbReference type="ChEBI" id="CHEBI:30616"/>
    </ligand>
</feature>
<dbReference type="PRINTS" id="PR00906">
    <property type="entry name" value="SECA"/>
</dbReference>
<keyword evidence="7 12" id="KW-0067">ATP-binding</keyword>
<dbReference type="PROSITE" id="PS01312">
    <property type="entry name" value="SECA"/>
    <property type="match status" value="1"/>
</dbReference>
<keyword evidence="6 12" id="KW-0547">Nucleotide-binding</keyword>
<organism evidence="16 17">
    <name type="scientific">Lawsonella clevelandensis</name>
    <dbReference type="NCBI Taxonomy" id="1528099"/>
    <lineage>
        <taxon>Bacteria</taxon>
        <taxon>Bacillati</taxon>
        <taxon>Actinomycetota</taxon>
        <taxon>Actinomycetes</taxon>
        <taxon>Mycobacteriales</taxon>
        <taxon>Lawsonellaceae</taxon>
        <taxon>Lawsonella</taxon>
    </lineage>
</organism>
<dbReference type="CDD" id="cd17928">
    <property type="entry name" value="DEXDc_SecA"/>
    <property type="match status" value="1"/>
</dbReference>
<evidence type="ECO:0000256" key="2">
    <source>
        <dbReference type="ARBA" id="ARBA00007650"/>
    </source>
</evidence>
<dbReference type="Pfam" id="PF07517">
    <property type="entry name" value="SecA_DEAD"/>
    <property type="match status" value="1"/>
</dbReference>
<evidence type="ECO:0000256" key="6">
    <source>
        <dbReference type="ARBA" id="ARBA00022741"/>
    </source>
</evidence>
<dbReference type="GO" id="GO:0031522">
    <property type="term" value="C:cell envelope Sec protein transport complex"/>
    <property type="evidence" value="ECO:0007669"/>
    <property type="project" value="TreeGrafter"/>
</dbReference>
<dbReference type="Pfam" id="PF01043">
    <property type="entry name" value="SecA_PP_bind"/>
    <property type="match status" value="1"/>
</dbReference>
<feature type="domain" description="Helicase C-terminal" evidence="14">
    <location>
        <begin position="423"/>
        <end position="588"/>
    </location>
</feature>
<gene>
    <name evidence="12 16" type="primary">secA</name>
    <name evidence="16" type="synonym">azi</name>
    <name evidence="16" type="synonym">div</name>
    <name evidence="16" type="ORF">AL705_08260</name>
</gene>
<keyword evidence="4 12" id="KW-1003">Cell membrane</keyword>
<feature type="binding site" evidence="12">
    <location>
        <position position="498"/>
    </location>
    <ligand>
        <name>ATP</name>
        <dbReference type="ChEBI" id="CHEBI:30616"/>
    </ligand>
</feature>
<keyword evidence="9 12" id="KW-1278">Translocase</keyword>
<evidence type="ECO:0000256" key="7">
    <source>
        <dbReference type="ARBA" id="ARBA00022840"/>
    </source>
</evidence>
<sequence>MDRRGVPVKGFGKFWKLLGASTSKNQAEAESAVSLSRDFDEWAASLADEDFADAAHELDLLSDEAPEYPKFFALVREAADRSLGLRPFDVQLEGALRLLEGDVIEMATGEGKTLSGAIAAVGYALGGHAVHVISVNDYLARRDSNWMEPLFHILGLHSGWINESSTRAEREAAYACDITYAPVNEIGFDVLRDQLVTHEGQLLAPRADVAIVDEADSVLVDEALVPLVLAGSTAGEIPSEDVVDIVKQLQLHRHYETDAEKRNIYLTDEGSRFIEKQLGGINLYDDEHVSTTLVQVNVALHAHVLLQRDVHYIVRGDEVKLIDASRGRVAELQRWPDGLQAAVEAKEGLPISEAGEVLDTITVQALIGRYSTVCGMTGTAIAAGEQFRRFYDLAVSPIEPNTPCIRVDEKDRVYDTAANKQAAIIVFIKSVHEKGQPILVGTQNVAESEALAAELAAEGLTCNVLNAKNDAAEASVIAEAGAYGAITVSTQMAGRGTDIRLGGSDEADRPKVVDVGGLCVIGTSRYRTERLDNQLRGRSGRQGDPGMSVFFASMEDELVATGAPDAKWPGATDRAGLFTTPKALRLVNHAQRVTEGQMLDIHAYTWRYSRLVADQRAIVSEQRDRILATNVASEYIASHCSDKWSEVTAKFSVEDADQLARNIMLFHLDRGWADHLAYLDDVRESIHLRALGRQNPLDEYHRIAIEAFENFIERAEIRAEEAFNKLDLSTGLPDLELAGMARPSTTWTYMVHSNPLAQDGDTGFSSLGGVFR</sequence>
<dbReference type="InterPro" id="IPR014001">
    <property type="entry name" value="Helicase_ATP-bd"/>
</dbReference>
<dbReference type="Pfam" id="PF21090">
    <property type="entry name" value="P-loop_SecA"/>
    <property type="match status" value="1"/>
</dbReference>
<dbReference type="KEGG" id="cbq:AL705_08260"/>
<dbReference type="InterPro" id="IPR014018">
    <property type="entry name" value="SecA_motor_DEAD"/>
</dbReference>
<dbReference type="CDD" id="cd18803">
    <property type="entry name" value="SF2_C_secA"/>
    <property type="match status" value="1"/>
</dbReference>
<evidence type="ECO:0000313" key="17">
    <source>
        <dbReference type="Proteomes" id="UP000068137"/>
    </source>
</evidence>
<keyword evidence="8 12" id="KW-0653">Protein transport</keyword>
<dbReference type="InterPro" id="IPR011130">
    <property type="entry name" value="SecA_preprotein_X-link_dom"/>
</dbReference>
<accession>A0A0M4M969</accession>
<dbReference type="RefSeq" id="WP_053962602.1">
    <property type="nucleotide sequence ID" value="NZ_CP012390.1"/>
</dbReference>
<evidence type="ECO:0000256" key="4">
    <source>
        <dbReference type="ARBA" id="ARBA00022475"/>
    </source>
</evidence>
<dbReference type="Gene3D" id="1.10.3060.10">
    <property type="entry name" value="Helical scaffold and wing domains of SecA"/>
    <property type="match status" value="1"/>
</dbReference>
<dbReference type="GO" id="GO:0008564">
    <property type="term" value="F:protein-exporting ATPase activity"/>
    <property type="evidence" value="ECO:0007669"/>
    <property type="project" value="UniProtKB-EC"/>
</dbReference>
<evidence type="ECO:0000256" key="3">
    <source>
        <dbReference type="ARBA" id="ARBA00022448"/>
    </source>
</evidence>
<dbReference type="InterPro" id="IPR027417">
    <property type="entry name" value="P-loop_NTPase"/>
</dbReference>
<dbReference type="SUPFAM" id="SSF81767">
    <property type="entry name" value="Pre-protein crosslinking domain of SecA"/>
    <property type="match status" value="1"/>
</dbReference>
<dbReference type="InterPro" id="IPR011115">
    <property type="entry name" value="SecA_DEAD"/>
</dbReference>
<dbReference type="InterPro" id="IPR036670">
    <property type="entry name" value="SecA_X-link_sf"/>
</dbReference>
<dbReference type="GO" id="GO:0006605">
    <property type="term" value="P:protein targeting"/>
    <property type="evidence" value="ECO:0007669"/>
    <property type="project" value="UniProtKB-UniRule"/>
</dbReference>
<protein>
    <recommendedName>
        <fullName evidence="12">Protein translocase subunit SecA</fullName>
        <ecNumber evidence="12">7.4.2.8</ecNumber>
    </recommendedName>
</protein>
<dbReference type="HAMAP" id="MF_01382">
    <property type="entry name" value="SecA"/>
    <property type="match status" value="1"/>
</dbReference>
<comment type="subunit">
    <text evidence="12">Monomer and homodimer. Part of the essential Sec protein translocation apparatus which comprises SecA, SecYEG and auxiliary proteins SecDF. Other proteins may also be involved.</text>
</comment>
<feature type="domain" description="Helicase ATP-binding" evidence="13">
    <location>
        <begin position="93"/>
        <end position="252"/>
    </location>
</feature>
<dbReference type="PANTHER" id="PTHR30612">
    <property type="entry name" value="SECA INNER MEMBRANE COMPONENT OF SEC PROTEIN SECRETION SYSTEM"/>
    <property type="match status" value="1"/>
</dbReference>
<dbReference type="InterPro" id="IPR000185">
    <property type="entry name" value="SecA"/>
</dbReference>
<evidence type="ECO:0000256" key="9">
    <source>
        <dbReference type="ARBA" id="ARBA00022967"/>
    </source>
</evidence>
<dbReference type="EC" id="7.4.2.8" evidence="12"/>
<dbReference type="Gene3D" id="3.90.1440.10">
    <property type="entry name" value="SecA, preprotein cross-linking domain"/>
    <property type="match status" value="1"/>
</dbReference>
<dbReference type="GO" id="GO:0065002">
    <property type="term" value="P:intracellular protein transmembrane transport"/>
    <property type="evidence" value="ECO:0007669"/>
    <property type="project" value="UniProtKB-UniRule"/>
</dbReference>
<name>A0A0M4M969_9ACTN</name>
<evidence type="ECO:0000259" key="13">
    <source>
        <dbReference type="PROSITE" id="PS51192"/>
    </source>
</evidence>
<dbReference type="GO" id="GO:0005829">
    <property type="term" value="C:cytosol"/>
    <property type="evidence" value="ECO:0007669"/>
    <property type="project" value="TreeGrafter"/>
</dbReference>
<dbReference type="PATRIC" id="fig|1562462.4.peg.1681"/>
<dbReference type="PROSITE" id="PS51196">
    <property type="entry name" value="SECA_MOTOR_DEAD"/>
    <property type="match status" value="1"/>
</dbReference>
<evidence type="ECO:0000259" key="14">
    <source>
        <dbReference type="PROSITE" id="PS51194"/>
    </source>
</evidence>
<dbReference type="InterPro" id="IPR020937">
    <property type="entry name" value="SecA_CS"/>
</dbReference>
<dbReference type="PANTHER" id="PTHR30612:SF0">
    <property type="entry name" value="CHLOROPLAST PROTEIN-TRANSPORTING ATPASE"/>
    <property type="match status" value="1"/>
</dbReference>
<evidence type="ECO:0000256" key="1">
    <source>
        <dbReference type="ARBA" id="ARBA00004170"/>
    </source>
</evidence>
<comment type="similarity">
    <text evidence="2 12">Belongs to the SecA family.</text>
</comment>
<feature type="binding site" evidence="12">
    <location>
        <begin position="109"/>
        <end position="113"/>
    </location>
    <ligand>
        <name>ATP</name>
        <dbReference type="ChEBI" id="CHEBI:30616"/>
    </ligand>
</feature>
<dbReference type="InterPro" id="IPR044722">
    <property type="entry name" value="SecA_SF2_C"/>
</dbReference>
<dbReference type="FunFam" id="3.40.50.300:FF:000429">
    <property type="entry name" value="Preprotein translocase subunit SecA"/>
    <property type="match status" value="1"/>
</dbReference>
<dbReference type="AlphaFoldDB" id="A0A0M4M969"/>
<dbReference type="SUPFAM" id="SSF81886">
    <property type="entry name" value="Helical scaffold and wing domains of SecA"/>
    <property type="match status" value="1"/>
</dbReference>
<evidence type="ECO:0000313" key="16">
    <source>
        <dbReference type="EMBL" id="ALE19513.1"/>
    </source>
</evidence>
<dbReference type="Proteomes" id="UP000068137">
    <property type="component" value="Chromosome"/>
</dbReference>
<keyword evidence="5 12" id="KW-0963">Cytoplasm</keyword>
<dbReference type="NCBIfam" id="TIGR04221">
    <property type="entry name" value="SecA2_Mycobac"/>
    <property type="match status" value="1"/>
</dbReference>
<dbReference type="InterPro" id="IPR036266">
    <property type="entry name" value="SecA_Wing/Scaffold_sf"/>
</dbReference>
<dbReference type="PROSITE" id="PS51192">
    <property type="entry name" value="HELICASE_ATP_BIND_1"/>
    <property type="match status" value="1"/>
</dbReference>
<dbReference type="InterPro" id="IPR011116">
    <property type="entry name" value="SecA_Wing/Scaffold"/>
</dbReference>
<dbReference type="GO" id="GO:0005886">
    <property type="term" value="C:plasma membrane"/>
    <property type="evidence" value="ECO:0007669"/>
    <property type="project" value="UniProtKB-SubCell"/>
</dbReference>
<evidence type="ECO:0000256" key="8">
    <source>
        <dbReference type="ARBA" id="ARBA00022927"/>
    </source>
</evidence>
<comment type="catalytic activity">
    <reaction evidence="12">
        <text>ATP + H2O + cellular proteinSide 1 = ADP + phosphate + cellular proteinSide 2.</text>
        <dbReference type="EC" id="7.4.2.8"/>
    </reaction>
</comment>
<dbReference type="OrthoDB" id="9805579at2"/>
<evidence type="ECO:0000256" key="12">
    <source>
        <dbReference type="HAMAP-Rule" id="MF_01382"/>
    </source>
</evidence>
<dbReference type="PROSITE" id="PS51194">
    <property type="entry name" value="HELICASE_CTER"/>
    <property type="match status" value="1"/>
</dbReference>
<dbReference type="STRING" id="1528099.AL705_08260"/>
<feature type="domain" description="SecA family profile" evidence="15">
    <location>
        <begin position="11"/>
        <end position="599"/>
    </location>
</feature>
<dbReference type="SUPFAM" id="SSF52540">
    <property type="entry name" value="P-loop containing nucleoside triphosphate hydrolases"/>
    <property type="match status" value="2"/>
</dbReference>